<dbReference type="GO" id="GO:0005829">
    <property type="term" value="C:cytosol"/>
    <property type="evidence" value="ECO:0007669"/>
    <property type="project" value="TreeGrafter"/>
</dbReference>
<dbReference type="AlphaFoldDB" id="A0A8T7M9F6"/>
<dbReference type="PROSITE" id="PS00638">
    <property type="entry name" value="PII_GLNB_CTER"/>
    <property type="match status" value="1"/>
</dbReference>
<dbReference type="InterPro" id="IPR011322">
    <property type="entry name" value="N-reg_PII-like_a/b"/>
</dbReference>
<dbReference type="GO" id="GO:0030234">
    <property type="term" value="F:enzyme regulator activity"/>
    <property type="evidence" value="ECO:0007669"/>
    <property type="project" value="InterPro"/>
</dbReference>
<dbReference type="PANTHER" id="PTHR30115">
    <property type="entry name" value="NITROGEN REGULATORY PROTEIN P-II"/>
    <property type="match status" value="1"/>
</dbReference>
<organism evidence="2 4">
    <name type="scientific">Candidatus Chlorohelix allophototropha</name>
    <dbReference type="NCBI Taxonomy" id="3003348"/>
    <lineage>
        <taxon>Bacteria</taxon>
        <taxon>Bacillati</taxon>
        <taxon>Chloroflexota</taxon>
        <taxon>Chloroflexia</taxon>
        <taxon>Candidatus Chloroheliales</taxon>
        <taxon>Candidatus Chloroheliaceae</taxon>
        <taxon>Candidatus Chlorohelix</taxon>
    </lineage>
</organism>
<dbReference type="InterPro" id="IPR002187">
    <property type="entry name" value="N-reg_PII"/>
</dbReference>
<dbReference type="SMART" id="SM00938">
    <property type="entry name" value="P-II"/>
    <property type="match status" value="1"/>
</dbReference>
<dbReference type="Proteomes" id="UP001431572">
    <property type="component" value="Chromosome 2"/>
</dbReference>
<dbReference type="GO" id="GO:0005524">
    <property type="term" value="F:ATP binding"/>
    <property type="evidence" value="ECO:0007669"/>
    <property type="project" value="TreeGrafter"/>
</dbReference>
<proteinExistence type="inferred from homology"/>
<evidence type="ECO:0000256" key="1">
    <source>
        <dbReference type="RuleBase" id="RU003936"/>
    </source>
</evidence>
<evidence type="ECO:0000313" key="5">
    <source>
        <dbReference type="Proteomes" id="UP001431572"/>
    </source>
</evidence>
<dbReference type="Gene3D" id="3.30.70.120">
    <property type="match status" value="1"/>
</dbReference>
<dbReference type="SUPFAM" id="SSF54913">
    <property type="entry name" value="GlnB-like"/>
    <property type="match status" value="1"/>
</dbReference>
<dbReference type="PANTHER" id="PTHR30115:SF11">
    <property type="entry name" value="NITROGEN REGULATORY PROTEIN P-II HOMOLOG"/>
    <property type="match status" value="1"/>
</dbReference>
<accession>A0A8T7M9F6</accession>
<reference evidence="2 4" key="1">
    <citation type="submission" date="2020-06" db="EMBL/GenBank/DDBJ databases">
        <title>Anoxygenic phototrophic Chloroflexota member uses a Type I reaction center.</title>
        <authorList>
            <person name="Tsuji J.M."/>
            <person name="Shaw N.A."/>
            <person name="Nagashima S."/>
            <person name="Venkiteswaran J."/>
            <person name="Schiff S.L."/>
            <person name="Hanada S."/>
            <person name="Tank M."/>
            <person name="Neufeld J.D."/>
        </authorList>
    </citation>
    <scope>NUCLEOTIDE SEQUENCE [LARGE SCALE GENOMIC DNA]</scope>
    <source>
        <strain evidence="2">L227-S17</strain>
    </source>
</reference>
<dbReference type="EMBL" id="CP128400">
    <property type="protein sequence ID" value="WJW68689.1"/>
    <property type="molecule type" value="Genomic_DNA"/>
</dbReference>
<keyword evidence="5" id="KW-1185">Reference proteome</keyword>
<dbReference type="RefSeq" id="WP_341470594.1">
    <property type="nucleotide sequence ID" value="NZ_CP128400.1"/>
</dbReference>
<name>A0A8T7M9F6_9CHLR</name>
<gene>
    <name evidence="2" type="ORF">HXX08_23090</name>
    <name evidence="3" type="ORF">OZ401_004305</name>
</gene>
<dbReference type="InterPro" id="IPR017918">
    <property type="entry name" value="N-reg_PII_CS"/>
</dbReference>
<comment type="similarity">
    <text evidence="1">Belongs to the P(II) protein family.</text>
</comment>
<reference evidence="3" key="2">
    <citation type="journal article" date="2024" name="Nature">
        <title>Anoxygenic phototroph of the Chloroflexota uses a type I reaction centre.</title>
        <authorList>
            <person name="Tsuji J.M."/>
            <person name="Shaw N.A."/>
            <person name="Nagashima S."/>
            <person name="Venkiteswaran J.J."/>
            <person name="Schiff S.L."/>
            <person name="Watanabe T."/>
            <person name="Fukui M."/>
            <person name="Hanada S."/>
            <person name="Tank M."/>
            <person name="Neufeld J.D."/>
        </authorList>
    </citation>
    <scope>NUCLEOTIDE SEQUENCE</scope>
    <source>
        <strain evidence="3">L227-S17</strain>
    </source>
</reference>
<evidence type="ECO:0000313" key="2">
    <source>
        <dbReference type="EMBL" id="NWJ48755.1"/>
    </source>
</evidence>
<dbReference type="InterPro" id="IPR015867">
    <property type="entry name" value="N-reg_PII/ATP_PRibTrfase_C"/>
</dbReference>
<evidence type="ECO:0000313" key="3">
    <source>
        <dbReference type="EMBL" id="WJW68689.1"/>
    </source>
</evidence>
<dbReference type="Pfam" id="PF00543">
    <property type="entry name" value="P-II"/>
    <property type="match status" value="1"/>
</dbReference>
<dbReference type="PROSITE" id="PS51343">
    <property type="entry name" value="PII_GLNB_DOM"/>
    <property type="match status" value="1"/>
</dbReference>
<protein>
    <submittedName>
        <fullName evidence="2">P-II family nitrogen regulator</fullName>
    </submittedName>
</protein>
<dbReference type="GO" id="GO:0006808">
    <property type="term" value="P:regulation of nitrogen utilization"/>
    <property type="evidence" value="ECO:0007669"/>
    <property type="project" value="InterPro"/>
</dbReference>
<dbReference type="Proteomes" id="UP000521676">
    <property type="component" value="Unassembled WGS sequence"/>
</dbReference>
<dbReference type="PRINTS" id="PR00340">
    <property type="entry name" value="PIIGLNB"/>
</dbReference>
<dbReference type="EMBL" id="JACATZ010000003">
    <property type="protein sequence ID" value="NWJ48755.1"/>
    <property type="molecule type" value="Genomic_DNA"/>
</dbReference>
<evidence type="ECO:0000313" key="4">
    <source>
        <dbReference type="Proteomes" id="UP000521676"/>
    </source>
</evidence>
<sequence length="120" mass="13496">MKEIVAVLRMNKVQHTRDALAEKGHYAMTVKNVLGRGKQKGLQYELEGDSGPQFTESPRIHYIPKRLLMLLVTDDHVQEVVETIIKANQTGNIGDGKIFICPVEDAIRVRTKETGDRAIL</sequence>